<dbReference type="SMART" id="SM00823">
    <property type="entry name" value="PKS_PP"/>
    <property type="match status" value="5"/>
</dbReference>
<dbReference type="Pfam" id="PF13193">
    <property type="entry name" value="AMP-binding_C"/>
    <property type="match status" value="4"/>
</dbReference>
<dbReference type="NCBIfam" id="TIGR01733">
    <property type="entry name" value="AA-adenyl-dom"/>
    <property type="match status" value="5"/>
</dbReference>
<dbReference type="EMBL" id="AP020326">
    <property type="protein sequence ID" value="BBN47924.1"/>
    <property type="molecule type" value="Genomic_DNA"/>
</dbReference>
<dbReference type="SUPFAM" id="SSF53335">
    <property type="entry name" value="S-adenosyl-L-methionine-dependent methyltransferases"/>
    <property type="match status" value="1"/>
</dbReference>
<comment type="similarity">
    <text evidence="2">Belongs to the ATP-dependent AMP-binding enzyme family.</text>
</comment>
<dbReference type="Pfam" id="PF00550">
    <property type="entry name" value="PP-binding"/>
    <property type="match status" value="5"/>
</dbReference>
<evidence type="ECO:0000313" key="8">
    <source>
        <dbReference type="Proteomes" id="UP000327362"/>
    </source>
</evidence>
<dbReference type="Pfam" id="PF00975">
    <property type="entry name" value="Thioesterase"/>
    <property type="match status" value="1"/>
</dbReference>
<dbReference type="SUPFAM" id="SSF53474">
    <property type="entry name" value="alpha/beta-Hydrolases"/>
    <property type="match status" value="1"/>
</dbReference>
<dbReference type="Gene3D" id="3.40.50.980">
    <property type="match status" value="4"/>
</dbReference>
<dbReference type="GO" id="GO:0072330">
    <property type="term" value="P:monocarboxylic acid biosynthetic process"/>
    <property type="evidence" value="ECO:0007669"/>
    <property type="project" value="UniProtKB-ARBA"/>
</dbReference>
<evidence type="ECO:0000256" key="5">
    <source>
        <dbReference type="ARBA" id="ARBA00022737"/>
    </source>
</evidence>
<feature type="domain" description="Carrier" evidence="6">
    <location>
        <begin position="4565"/>
        <end position="4640"/>
    </location>
</feature>
<dbReference type="PROSITE" id="PS50075">
    <property type="entry name" value="CARRIER"/>
    <property type="match status" value="5"/>
</dbReference>
<accession>A0AAI8WZZ5</accession>
<dbReference type="InterPro" id="IPR001031">
    <property type="entry name" value="Thioesterase"/>
</dbReference>
<dbReference type="SMART" id="SM01294">
    <property type="entry name" value="PKS_PP_betabranch"/>
    <property type="match status" value="1"/>
</dbReference>
<dbReference type="SUPFAM" id="SSF52777">
    <property type="entry name" value="CoA-dependent acyltransferases"/>
    <property type="match status" value="10"/>
</dbReference>
<evidence type="ECO:0000313" key="7">
    <source>
        <dbReference type="EMBL" id="BBN47924.1"/>
    </source>
</evidence>
<dbReference type="Gene3D" id="1.10.1200.10">
    <property type="entry name" value="ACP-like"/>
    <property type="match status" value="4"/>
</dbReference>
<comment type="cofactor">
    <cofactor evidence="1">
        <name>pantetheine 4'-phosphate</name>
        <dbReference type="ChEBI" id="CHEBI:47942"/>
    </cofactor>
</comment>
<dbReference type="InterPro" id="IPR001242">
    <property type="entry name" value="Condensation_dom"/>
</dbReference>
<dbReference type="InterPro" id="IPR023213">
    <property type="entry name" value="CAT-like_dom_sf"/>
</dbReference>
<evidence type="ECO:0000259" key="6">
    <source>
        <dbReference type="PROSITE" id="PS50075"/>
    </source>
</evidence>
<dbReference type="NCBIfam" id="NF003417">
    <property type="entry name" value="PRK04813.1"/>
    <property type="match status" value="6"/>
</dbReference>
<dbReference type="Proteomes" id="UP000327362">
    <property type="component" value="Chromosome"/>
</dbReference>
<dbReference type="InterPro" id="IPR010071">
    <property type="entry name" value="AA_adenyl_dom"/>
</dbReference>
<dbReference type="InterPro" id="IPR029058">
    <property type="entry name" value="AB_hydrolase_fold"/>
</dbReference>
<dbReference type="InterPro" id="IPR025110">
    <property type="entry name" value="AMP-bd_C"/>
</dbReference>
<dbReference type="FunFam" id="3.30.300.30:FF:000010">
    <property type="entry name" value="Enterobactin synthetase component F"/>
    <property type="match status" value="4"/>
</dbReference>
<protein>
    <recommendedName>
        <fullName evidence="6">Carrier domain-containing protein</fullName>
    </recommendedName>
</protein>
<dbReference type="GO" id="GO:0043041">
    <property type="term" value="P:amino acid activation for nonribosomal peptide biosynthetic process"/>
    <property type="evidence" value="ECO:0007669"/>
    <property type="project" value="TreeGrafter"/>
</dbReference>
<dbReference type="FunFam" id="2.30.38.10:FF:000001">
    <property type="entry name" value="Non-ribosomal peptide synthetase PvdI"/>
    <property type="match status" value="4"/>
</dbReference>
<dbReference type="PANTHER" id="PTHR45527">
    <property type="entry name" value="NONRIBOSOMAL PEPTIDE SYNTHETASE"/>
    <property type="match status" value="1"/>
</dbReference>
<dbReference type="Pfam" id="PF08242">
    <property type="entry name" value="Methyltransf_12"/>
    <property type="match status" value="1"/>
</dbReference>
<dbReference type="GO" id="GO:0003824">
    <property type="term" value="F:catalytic activity"/>
    <property type="evidence" value="ECO:0007669"/>
    <property type="project" value="InterPro"/>
</dbReference>
<feature type="domain" description="Carrier" evidence="6">
    <location>
        <begin position="3502"/>
        <end position="3577"/>
    </location>
</feature>
<feature type="domain" description="Carrier" evidence="6">
    <location>
        <begin position="977"/>
        <end position="1052"/>
    </location>
</feature>
<dbReference type="GO" id="GO:0005829">
    <property type="term" value="C:cytosol"/>
    <property type="evidence" value="ECO:0007669"/>
    <property type="project" value="TreeGrafter"/>
</dbReference>
<dbReference type="InterPro" id="IPR029063">
    <property type="entry name" value="SAM-dependent_MTases_sf"/>
</dbReference>
<dbReference type="Gene3D" id="3.30.559.10">
    <property type="entry name" value="Chloramphenicol acetyltransferase-like domain"/>
    <property type="match status" value="5"/>
</dbReference>
<dbReference type="CDD" id="cd02440">
    <property type="entry name" value="AdoMet_MTases"/>
    <property type="match status" value="1"/>
</dbReference>
<dbReference type="Pfam" id="PF00668">
    <property type="entry name" value="Condensation"/>
    <property type="match status" value="5"/>
</dbReference>
<dbReference type="Gene3D" id="3.30.300.30">
    <property type="match status" value="6"/>
</dbReference>
<dbReference type="InterPro" id="IPR006162">
    <property type="entry name" value="Ppantetheine_attach_site"/>
</dbReference>
<dbReference type="InterPro" id="IPR009081">
    <property type="entry name" value="PP-bd_ACP"/>
</dbReference>
<dbReference type="Gene3D" id="3.40.50.12780">
    <property type="entry name" value="N-terminal domain of ligase-like"/>
    <property type="match status" value="3"/>
</dbReference>
<dbReference type="GO" id="GO:0008610">
    <property type="term" value="P:lipid biosynthetic process"/>
    <property type="evidence" value="ECO:0007669"/>
    <property type="project" value="UniProtKB-ARBA"/>
</dbReference>
<dbReference type="InterPro" id="IPR020845">
    <property type="entry name" value="AMP-binding_CS"/>
</dbReference>
<dbReference type="FunFam" id="3.30.559.10:FF:000012">
    <property type="entry name" value="Non-ribosomal peptide synthetase"/>
    <property type="match status" value="1"/>
</dbReference>
<dbReference type="InterPro" id="IPR020806">
    <property type="entry name" value="PKS_PP-bd"/>
</dbReference>
<name>A0AAI8WZZ5_MYCAV</name>
<dbReference type="Gene3D" id="3.40.50.1820">
    <property type="entry name" value="alpha/beta hydrolase"/>
    <property type="match status" value="1"/>
</dbReference>
<gene>
    <name evidence="7" type="ORF">JPH1_23990</name>
</gene>
<dbReference type="SUPFAM" id="SSF56801">
    <property type="entry name" value="Acetyl-CoA synthetase-like"/>
    <property type="match status" value="5"/>
</dbReference>
<dbReference type="FunFam" id="3.40.50.980:FF:000001">
    <property type="entry name" value="Non-ribosomal peptide synthetase"/>
    <property type="match status" value="5"/>
</dbReference>
<dbReference type="CDD" id="cd19540">
    <property type="entry name" value="LCL_NRPS-like"/>
    <property type="match status" value="4"/>
</dbReference>
<dbReference type="InterPro" id="IPR013217">
    <property type="entry name" value="Methyltransf_12"/>
</dbReference>
<dbReference type="GO" id="GO:0031177">
    <property type="term" value="F:phosphopantetheine binding"/>
    <property type="evidence" value="ECO:0007669"/>
    <property type="project" value="InterPro"/>
</dbReference>
<dbReference type="PROSITE" id="PS00455">
    <property type="entry name" value="AMP_BINDING"/>
    <property type="match status" value="5"/>
</dbReference>
<evidence type="ECO:0000256" key="4">
    <source>
        <dbReference type="ARBA" id="ARBA00022553"/>
    </source>
</evidence>
<dbReference type="InterPro" id="IPR045851">
    <property type="entry name" value="AMP-bd_C_sf"/>
</dbReference>
<dbReference type="SUPFAM" id="SSF47336">
    <property type="entry name" value="ACP-like"/>
    <property type="match status" value="5"/>
</dbReference>
<dbReference type="FunFam" id="1.10.1200.10:FF:000016">
    <property type="entry name" value="Non-ribosomal peptide synthase"/>
    <property type="match status" value="1"/>
</dbReference>
<proteinExistence type="inferred from homology"/>
<evidence type="ECO:0000256" key="1">
    <source>
        <dbReference type="ARBA" id="ARBA00001957"/>
    </source>
</evidence>
<sequence>MTIDDRALHVGRERLTELDGGPFPLTRGQLDIWLAQETDQQGARWQLGYLLRIEGTVDPWLLEHTIRQVVREAEPLRAAFFQVDGQVFQKAVDYPDVELACYQRMGSQDPVQEAYRLAASIQRTVMPLDGPLFKFALLQTRVDEFYLFVCCHHIVADGIGLALICHRIGDVYNALASGAPIPPAYFGSLSDLIACEAEYQASTDYLDDRAYWAENLPSESEPGYRFAPASEREPYESSAPIELDPVAVAGIQKLSQELGVRRSSVLAAACALLVGGCDLENSEIVFEFPVSRRVRPEAQTVPGMITGFVPLVLKASPGSSVTSFCEHVDTRLGEALQHQRFPVHTIENKRRGSTQTSNRVILNFIPTTNLANIAGARVSGTLTHTNLVDQLGLDFFSDHDRLFLGMQPGATTGGFGGAGQWLSDCDVHDVVGRLERVLVAMTADPGRRLSSVDVLGVGERVRLDELGNKAVLAGPQGGSVSIPDLFARHVAGTPDAVAVSFDGRSVSYRQLDEASNRLAHLLVARGVGPGERVALLFSRSVEAVVAMLAVLKTGAAYLPIDPGVPDERVGFVLADAAPIAAITGAGLAERLDGHDVEVIDVDDPAATGVVEAYPGTAPPAPAPDDVAYVIYTSGTTGVPKGVAVTHRNVTQLLGALDAGLPAPGVWALCHSLAFDVSVWEIFGALLRGGRLVVVPESVTVSPQQLHGMLVAEQVSVLTQTPSAVAALPVEGLESVALVVVGEACPVEVVDRWAPGRVMVNAYGPTETTMCVAISAPLEPGSGVPPIGAPVSTAALFVLDRWLRPAPAGVVGELYVAGAGVAIGYTGRAGLTASRFVACPFASMSGQRIYRTGDLVRWRADGQLDYLGRADEQVKIRGYRIELGEIRSALVDLDGVEQAAVIAREDRPGDKRLVAYVTEAGTGTADPAEIRARLAKRLPEYMVPAAVVVLDALPLTVNGKLDTRALPAPEFRNAGYRAPSNAIEEILAGIYADVLGLDRVGVDDSFFDLGGDSLVATRLIAAIETTLNADLSVRAVFEAPTVSQLALRVGSDRGRREPLVAAERPAVVPLSFAQQRLWFIDQLQGPSPIYNMAAALRLTGRLNADALGTALADVVARQESLRTVFPAVHGIPEQVVIPAERADFGWQVVDASGWPESRLGEAIEAAARYSFDLANEIPLRARLFRIADDEHVLVAVLHHIAADGLSMAPLVADLGMAYASRCAGHAPGWAPLPVQYADYSLWQRALLGDVADAESPMAAQLAYWEQELAGLPERLALPTDRPYPPVADYRGASVMVEWPAELQQRVRTVAREHNATSFMVVQAGLAVLLAKLSASRDLAIGFAIAGRREPALDELVGFFVNTLVLRVQVAGDPSFTEMLAQVRARSLAAYDHQDVPFEVLVERLNPTRSLAHHPLVQVLLAWQNFTGLDDASAAGLAVGDLRVTRLPLDTQSARTDLTFTLSERFTESGEPTGIGGSVEFRTDVFDPESIQTLIERLRQVLMAVTAAPTRRLSSVDVLVEAEYGRLHRWSNRAALARPAPAPVSIPTLWAAQVMRAPEAPAVTFDGRRMTYHELDEASNRLAHCLIGLGAGPGERVALLVPRSVEAIVAILAVLKTGAAYLPIDPAHPTARIEFMVADAAPIAAITTAELAERLDGYNLAVIDVDDLQEYSCTSLPEPAPEEIAYLIYTSGTTGVPKGVAIPHHNVTRLLRALNADLEMPQGQVWSQCHSLAFDFSVWEIFGALLHGGRLVVVSDEVVRSPDDFHALLVAEQVSVLSQTPSAFYALQTADARAPGSQDRLTLQTVVFGGEALEPPRLGTWWDRHPRSPRLINMYGITETTVHASFREITVADVGRNVSPIGVPLVHLGFFVLDGWLRPVPAGVVGELYVAGGGLAYGYVGRPELTGSRFVACPFGAPGTRMYRTGDLVRWGTDGQLDYLGRADEQVKIRGYRIELGEIRSALAGLDGIEQAAVIAREDRPGDKRLVAYVTESVTGAADPADIRARLGQRLPAYMVPAAVVVLDALPLTVNGKLDTRALPAPEYIEHENYCAPSNSTEETVAGIYAQVLGLERVGVDDSFFDLGGDSLSAMRVVAAINSALDAHLAVRTVFEAPTVAQLALRMGGDGEGRRPLVAGERPTVVPLSYAQSRLWFLDRFEGGVATYNMPTAFRISGPLDVEALTVAIDDVIARHESLRTVFPDIDGVPFQKVLPAEPGMWRPGRQPVVSLPEHDVVGELVALAGHRFDLATEIPIRAQIYAVSPEQHVVGIVVHHIAFDGWSLAPMARDISEAYRARRQGRALQLAPLPVQYADYTLWQRDWLGAESDPDSVIAGQLAYWRQELADLPEVVSLPADRARPPVPSYRGDAVEVRLDPRLWAGIKALAAAHNATASMVLQAAMAVVLHRAGAGEDIAMGTPIAGRMDAALDELVGFFVNTWVLRVGVSPPHRFSEVLERVRQKALDAYSNQDLPFERLVEQLNPVRSTAHHPLFQVALAFQNNVRPEMTLDGVSVEPLTLDSRTAKFDLDVDLREVPSEDPTAPMASGVVTYATDLYDRVTIERFVTWFERVIEAVVADASVVVGDLALLDRDERDLVLSRWSGAGVEAPTGVAPDLLAAAVAADPDAVAVVDRAENVSYRELDQWSSRLARVLIEAGVGPERAVGVAMGRSVELVVAWWAVVKAGGVYVPVDPHHPVERIATVLDSVGAVCVLTRDVDTLAGAGTRPVLRIDGLDLSGRSAEAITDADRLAALGADHTAYVIFTSGSTGTPKGVAVTHGGLPGVAAAHRDVFGLGPDTRMLAVLSPTFDAALGELLVAVGARGALVVAPPEVYAGEALTALLQEQRVNAAIMTPTLLSTLDRTRLDGLSTLVVGGEACPDELVTAWALGRRMFNGYGPTEATIWATTAPLRAGQPVRIGTPLPGMRALVLDARLKPAPIGVVGDLYLGGPAVASGYLGRAELTAERFVADPYGPAGARLYRTGDLVRWAPDGTLDYLGRADAQIKLRGHRIELGEVENTLLGCPQVARAAAAVHESKTGSHLVAYVTLEQTTTAEHDAETVEAWQHLYDEAYGADAEAPEFGRDFRGWNSSYTDDPIPLEEMEEWRSATVDRILRLHPARVLEIGVGSGLLLSQLAPVCAEYWATDFSAPTIRRLQADVAGRPWGDRVRLRVQPADMADGLPEGHFDLVVLNSVVQYFPSARYLTEVLAVAMRLLAPGGALFVGDVRNHSLQGAFQTGVAIARTTGDADADEIRQRVHHAVLGEAELLLAPEFFTTWADGHGSAAGLGIEVKRGLADNELNRYRYDVVVYKAPATVRSAAGADSWAWTQCAGLDGLQHRLASQRPNAIRVTEIPRAGVISDVHIQHGLDGGLPLTDALALADDADAVVPEQLHRIGETAGYHVSVTWGAQPGTVDAVFVTAADARQTPALTDLYLPPTGSHRVTNYASDPQTNIKLAAVRQQLSAWLPEYMVPTHIVVLEKFPMTSSGKIDRKALPAPVFATTAFRAPQTPTEKILAGLFADVLSVDKVGADDSFFDLGGDSLSAMRLIAAVNTVLDTDLSVRAVFEAPTVAQLAPRIGSGGGLAPLMPVERPAVIPLSFAQSRLWFIDQLQGPSPLYNVVLPLRLSGRLDADALGAALVDVVGRHESLRTLFRAVDGIPQQLVVPAEQADFGWDVVDATEWPADRLEDAVGAVVRYAFDLATEIPLRTRLFRVAEDEHVMVAVLHEIAADGWSTTRLVRDMSLAYASRCAGRAPDWAPLPVQYVDYTLWQRAQFGDLDDSESRIAAQLAYWEQMLAGMPERLELPTDRPYPPVADQRGARVTVEWPALLQQQIARLAREHNATGFMVMQAALAVLLSKLSASSDVAVGFAIAGRRDPALDELVGFFVNTLVLRVDLAGDPTVAELLAQVRSRGLAAYEHQDVPFEVLVERINPSRSLAHHPLVQVMLGWNNFPGQVSVPATGLSLGDLQVTPLLGDTQTAKMDLVFFLKESWTDAGEPAGISGQVEFRTDVFEADTIQTLVGRLERVLVAMTADPGRRLSSVDVLGVGERVRLDELGNKAVLAGPQGGSVSIPELFAAHVARTPDAVAVSFGGRSVSYRQLDEASNRLAHLLVARGVGPGERVALLFSRSVEAVVAILAVLKTGAAYLPIDPGVPDERVGFVLADAAPIAAITGTGLAERLDGHDVAVIGVDDPDVVPAVDAQPSTGLPAPAPDDVAYLIYTSGTTGVPKGVAITHRNVTQLLGSLDAGLPAPGVWALCHSLAFDVSVWEIFGALLRGGRLVVVSEPVTGSPQDFHDALVAAQVDVLTQTPSAVAALPADGLESVALVVVGEACPVEVVDRWAPGRVMVNAYGPTETTMCVAISAPLKPGSAGSGVVPIGSPVPGAALFVLDRWLQPVPAGVVGELYVAGRGVACGYLGRPSLTGSRFVACPFGAPATRMYRTGDLVRWRADGQLDYLGRADEQVKIRGYRIELGEIRSALVDLDGVEQAAVIAREDRPGDKRLVAYVTESATGTADPAEIRARLAKRLPEYMVPAAVVVLETLPLTANGKLDARALPAPEFQNADYRAPASPVEEILAGVFADVLGLDRVGVDDSFFDLGGDSLLAMRVIAAIETTLNADLSVRTVFEAPTVTQLAQRVSGDRGRRQPLVAVERPAVVPLSFAQQRLWFIDQLLGPSPIYNMAAALRLTGRLDADALGTALADVVARQETLRTLFPAVDGIPEQVVIPAERADFGWQVVDATGWPTDRLQQTIEATVRHSFDLATEIPLRARLFRITDDEHVLVAVLHHIAADGLSMAPLVADLGMAYASRCAGHAPQWAPLPVQYADYTLWQRAQLGDVTDSDSPIAAQLAYWEQQLAGLPERLALPTDRPYPPVADYRGASVLVDWPAELQQRVRTVAREHNATSFMVIQAALAVLLAKLSAGNDVAIGFAIAGRDDPALDQLVGFFVNTLVLRVDLAGDPSFTESLAQVRARSLAAYDHQDVPFEVLVERLNPTRSLAHHPLVQVVLAWQNFAREDGVPAGLALGDLQVTPLAADTQVARMDLTFTLGERWTSAGEPAGIGGSVEFRTDVFDPESIQTLIQRLERVLAAMTADPGQRLSSVDLMDTDEHIYLDEIGNREALTQPAARVSIPAMFADQVIRAPQAVATRCAGHSMTYRQLDEASNRLAHLLIEAGAGPGESVALLFNRRAEAVVAVLAVLKTGAAYLPIDPAHPTARIEFMFADAAPIAAITTTELAERLDGCGLPIIDIADPRIDSYPHTALPVPDPDDIAYLIYTSGTTGVPKGVAITHNNVTELLGSLAPDLARPGQVWSQWHSYSFDISGWEIYGALLHGGRLVVVPEEVAASADDLHALLIDEKVTVLCQTPSAAGTLSPQGLESVTLLVGGEACPSELVERWGPGRVMINEYGPTETTMWVALSAPLTTGSTGSDAVPIGSPVPGAAFFVLDQWLRPVPAGVVGELYVAGTGVGVGYVRRAGLTASRFVACPFGESGTRMYRTGDLVRWGADGQLRYLGRADEQVKIRGYRIELGEIRSALAGLDGIEQAAVIAREDRPGDKRLVGYVTESVTGAADPADIRARLGQRLPAYMVPAAVVVLDALPLTVNGKLDTRALPAPEYIEREKYCAPATPTEEAVAGIYAQVLGLERVGVDDSFFDLGGDSLSAMRVIAAINKTLDAGLAVRTLFHAPSVRGLCRQLGQGANEVENQVEIVPVEFLKEGTGAPLFCIHPASGLSWPYHALGNYLGCPIIGIQQSLQRGEAEPASIRDMAKNYADRIQGVDPTGPYNLLGWSFGGVVAHEIAIELQRRGCPVRHLILLDALLVIPSSDALNSDVLVEQALNEVLRFCGIQVPEGDEPLTYERAEKLLRERGIEELPRYKPLLDSIVRNDNTNLALARAHEPGVFDGDVKLFAAAREEGDQNSSSLRSWRPYVTGEISSYPVDCTHQQMMSTESLIQYGQQLKVVLEGGG</sequence>
<evidence type="ECO:0000256" key="3">
    <source>
        <dbReference type="ARBA" id="ARBA00022450"/>
    </source>
</evidence>
<keyword evidence="5" id="KW-0677">Repeat</keyword>
<organism evidence="7 8">
    <name type="scientific">Mycobacterium avium subsp. hominissuis</name>
    <dbReference type="NCBI Taxonomy" id="439334"/>
    <lineage>
        <taxon>Bacteria</taxon>
        <taxon>Bacillati</taxon>
        <taxon>Actinomycetota</taxon>
        <taxon>Actinomycetes</taxon>
        <taxon>Mycobacteriales</taxon>
        <taxon>Mycobacteriaceae</taxon>
        <taxon>Mycobacterium</taxon>
        <taxon>Mycobacterium avium complex (MAC)</taxon>
    </lineage>
</organism>
<keyword evidence="4" id="KW-0597">Phosphoprotein</keyword>
<dbReference type="Pfam" id="PF00501">
    <property type="entry name" value="AMP-binding"/>
    <property type="match status" value="5"/>
</dbReference>
<feature type="domain" description="Carrier" evidence="6">
    <location>
        <begin position="2050"/>
        <end position="2125"/>
    </location>
</feature>
<dbReference type="RefSeq" id="WP_081767899.1">
    <property type="nucleotide sequence ID" value="NZ_AP020326.1"/>
</dbReference>
<dbReference type="Gene3D" id="3.40.50.150">
    <property type="entry name" value="Vaccinia Virus protein VP39"/>
    <property type="match status" value="1"/>
</dbReference>
<dbReference type="Gene3D" id="3.30.559.30">
    <property type="entry name" value="Nonribosomal peptide synthetase, condensation domain"/>
    <property type="match status" value="5"/>
</dbReference>
<dbReference type="InterPro" id="IPR036736">
    <property type="entry name" value="ACP-like_sf"/>
</dbReference>
<dbReference type="FunFam" id="1.10.1200.10:FF:000005">
    <property type="entry name" value="Nonribosomal peptide synthetase 1"/>
    <property type="match status" value="4"/>
</dbReference>
<dbReference type="CDD" id="cd17643">
    <property type="entry name" value="A_NRPS_Cytc1-like"/>
    <property type="match status" value="1"/>
</dbReference>
<dbReference type="GO" id="GO:0009403">
    <property type="term" value="P:toxin biosynthetic process"/>
    <property type="evidence" value="ECO:0007669"/>
    <property type="project" value="UniProtKB-ARBA"/>
</dbReference>
<keyword evidence="3" id="KW-0596">Phosphopantetheine</keyword>
<evidence type="ECO:0000256" key="2">
    <source>
        <dbReference type="ARBA" id="ARBA00006432"/>
    </source>
</evidence>
<dbReference type="PANTHER" id="PTHR45527:SF14">
    <property type="entry name" value="PLIPASTATIN SYNTHASE SUBUNIT B"/>
    <property type="match status" value="1"/>
</dbReference>
<feature type="domain" description="Carrier" evidence="6">
    <location>
        <begin position="5625"/>
        <end position="5700"/>
    </location>
</feature>
<dbReference type="PROSITE" id="PS00012">
    <property type="entry name" value="PHOSPHOPANTETHEINE"/>
    <property type="match status" value="5"/>
</dbReference>
<dbReference type="Gene3D" id="2.30.38.10">
    <property type="entry name" value="Luciferase, Domain 3"/>
    <property type="match status" value="2"/>
</dbReference>
<reference evidence="7 8" key="1">
    <citation type="submission" date="2019-09" db="EMBL/GenBank/DDBJ databases">
        <title>Complete genome sequence of Mycobacterium avium subsp. hominissuis strain JP-H-1.</title>
        <authorList>
            <person name="Kinoshita Y."/>
            <person name="Niwa H."/>
            <person name="Uchida-Fujii E."/>
            <person name="Nukada T."/>
        </authorList>
    </citation>
    <scope>NUCLEOTIDE SEQUENCE [LARGE SCALE GENOMIC DNA]</scope>
    <source>
        <strain evidence="7 8">JP-H-1</strain>
    </source>
</reference>
<dbReference type="FunFam" id="3.40.50.12780:FF:000012">
    <property type="entry name" value="Non-ribosomal peptide synthetase"/>
    <property type="match status" value="5"/>
</dbReference>
<dbReference type="InterPro" id="IPR042099">
    <property type="entry name" value="ANL_N_sf"/>
</dbReference>
<dbReference type="InterPro" id="IPR000873">
    <property type="entry name" value="AMP-dep_synth/lig_dom"/>
</dbReference>